<dbReference type="Pfam" id="PF02654">
    <property type="entry name" value="CobS"/>
    <property type="match status" value="1"/>
</dbReference>
<protein>
    <recommendedName>
        <fullName evidence="6 19">Adenosylcobinamide-GDP ribazoletransferase</fullName>
        <ecNumber evidence="5 19">2.7.8.26</ecNumber>
    </recommendedName>
    <alternativeName>
        <fullName evidence="16 19">Cobalamin synthase</fullName>
    </alternativeName>
    <alternativeName>
        <fullName evidence="15 19">Cobalamin-5'-phosphate synthase</fullName>
    </alternativeName>
</protein>
<feature type="transmembrane region" description="Helical" evidence="19">
    <location>
        <begin position="139"/>
        <end position="164"/>
    </location>
</feature>
<dbReference type="GO" id="GO:0009236">
    <property type="term" value="P:cobalamin biosynthetic process"/>
    <property type="evidence" value="ECO:0007669"/>
    <property type="project" value="UniProtKB-UniRule"/>
</dbReference>
<dbReference type="GO" id="GO:0005886">
    <property type="term" value="C:plasma membrane"/>
    <property type="evidence" value="ECO:0007669"/>
    <property type="project" value="UniProtKB-SubCell"/>
</dbReference>
<keyword evidence="21" id="KW-1185">Reference proteome</keyword>
<organism evidence="20 21">
    <name type="scientific">Desulfoluna butyratoxydans</name>
    <dbReference type="NCBI Taxonomy" id="231438"/>
    <lineage>
        <taxon>Bacteria</taxon>
        <taxon>Pseudomonadati</taxon>
        <taxon>Thermodesulfobacteriota</taxon>
        <taxon>Desulfobacteria</taxon>
        <taxon>Desulfobacterales</taxon>
        <taxon>Desulfolunaceae</taxon>
        <taxon>Desulfoluna</taxon>
    </lineage>
</organism>
<evidence type="ECO:0000256" key="14">
    <source>
        <dbReference type="ARBA" id="ARBA00025228"/>
    </source>
</evidence>
<accession>A0A4U8YS97</accession>
<keyword evidence="7 19" id="KW-1003">Cell membrane</keyword>
<evidence type="ECO:0000256" key="18">
    <source>
        <dbReference type="ARBA" id="ARBA00049504"/>
    </source>
</evidence>
<keyword evidence="11 19" id="KW-0460">Magnesium</keyword>
<evidence type="ECO:0000256" key="13">
    <source>
        <dbReference type="ARBA" id="ARBA00023136"/>
    </source>
</evidence>
<dbReference type="HAMAP" id="MF_00719">
    <property type="entry name" value="CobS"/>
    <property type="match status" value="1"/>
</dbReference>
<comment type="cofactor">
    <cofactor evidence="1 19">
        <name>Mg(2+)</name>
        <dbReference type="ChEBI" id="CHEBI:18420"/>
    </cofactor>
</comment>
<dbReference type="InterPro" id="IPR003805">
    <property type="entry name" value="CobS"/>
</dbReference>
<evidence type="ECO:0000256" key="2">
    <source>
        <dbReference type="ARBA" id="ARBA00004651"/>
    </source>
</evidence>
<dbReference type="Proteomes" id="UP000507962">
    <property type="component" value="Unassembled WGS sequence"/>
</dbReference>
<dbReference type="GO" id="GO:0051073">
    <property type="term" value="F:adenosylcobinamide-GDP ribazoletransferase activity"/>
    <property type="evidence" value="ECO:0007669"/>
    <property type="project" value="UniProtKB-UniRule"/>
</dbReference>
<evidence type="ECO:0000256" key="7">
    <source>
        <dbReference type="ARBA" id="ARBA00022475"/>
    </source>
</evidence>
<evidence type="ECO:0000256" key="6">
    <source>
        <dbReference type="ARBA" id="ARBA00015850"/>
    </source>
</evidence>
<gene>
    <name evidence="19" type="primary">cobS</name>
    <name evidence="20" type="ORF">MSL71_49450</name>
</gene>
<comment type="pathway">
    <text evidence="3 19">Cofactor biosynthesis; adenosylcobalamin biosynthesis; adenosylcobalamin from cob(II)yrinate a,c-diamide: step 7/7.</text>
</comment>
<evidence type="ECO:0000256" key="10">
    <source>
        <dbReference type="ARBA" id="ARBA00022692"/>
    </source>
</evidence>
<keyword evidence="8 19" id="KW-0169">Cobalamin biosynthesis</keyword>
<evidence type="ECO:0000256" key="1">
    <source>
        <dbReference type="ARBA" id="ARBA00001946"/>
    </source>
</evidence>
<evidence type="ECO:0000256" key="16">
    <source>
        <dbReference type="ARBA" id="ARBA00032853"/>
    </source>
</evidence>
<proteinExistence type="inferred from homology"/>
<evidence type="ECO:0000256" key="3">
    <source>
        <dbReference type="ARBA" id="ARBA00004663"/>
    </source>
</evidence>
<evidence type="ECO:0000256" key="8">
    <source>
        <dbReference type="ARBA" id="ARBA00022573"/>
    </source>
</evidence>
<reference evidence="20 21" key="1">
    <citation type="submission" date="2019-03" db="EMBL/GenBank/DDBJ databases">
        <authorList>
            <person name="Nijsse B."/>
        </authorList>
    </citation>
    <scope>NUCLEOTIDE SEQUENCE [LARGE SCALE GENOMIC DNA]</scope>
    <source>
        <strain evidence="20">Desulfoluna butyratoxydans MSL71</strain>
    </source>
</reference>
<evidence type="ECO:0000256" key="12">
    <source>
        <dbReference type="ARBA" id="ARBA00022989"/>
    </source>
</evidence>
<feature type="transmembrane region" description="Helical" evidence="19">
    <location>
        <begin position="109"/>
        <end position="127"/>
    </location>
</feature>
<evidence type="ECO:0000256" key="5">
    <source>
        <dbReference type="ARBA" id="ARBA00013200"/>
    </source>
</evidence>
<dbReference type="NCBIfam" id="TIGR00317">
    <property type="entry name" value="cobS"/>
    <property type="match status" value="1"/>
</dbReference>
<feature type="transmembrane region" description="Helical" evidence="19">
    <location>
        <begin position="35"/>
        <end position="55"/>
    </location>
</feature>
<dbReference type="EMBL" id="CAADHO010000015">
    <property type="protein sequence ID" value="VFQ47255.1"/>
    <property type="molecule type" value="Genomic_DNA"/>
</dbReference>
<evidence type="ECO:0000256" key="11">
    <source>
        <dbReference type="ARBA" id="ARBA00022842"/>
    </source>
</evidence>
<evidence type="ECO:0000256" key="9">
    <source>
        <dbReference type="ARBA" id="ARBA00022679"/>
    </source>
</evidence>
<dbReference type="EC" id="2.7.8.26" evidence="5 19"/>
<comment type="subcellular location">
    <subcellularLocation>
        <location evidence="2 19">Cell membrane</location>
        <topology evidence="2 19">Multi-pass membrane protein</topology>
    </subcellularLocation>
</comment>
<evidence type="ECO:0000256" key="15">
    <source>
        <dbReference type="ARBA" id="ARBA00032605"/>
    </source>
</evidence>
<dbReference type="UniPathway" id="UPA00148">
    <property type="reaction ID" value="UER00238"/>
</dbReference>
<comment type="catalytic activity">
    <reaction evidence="17 19">
        <text>alpha-ribazole + adenosylcob(III)inamide-GDP = adenosylcob(III)alamin + GMP + H(+)</text>
        <dbReference type="Rhea" id="RHEA:16049"/>
        <dbReference type="ChEBI" id="CHEBI:10329"/>
        <dbReference type="ChEBI" id="CHEBI:15378"/>
        <dbReference type="ChEBI" id="CHEBI:18408"/>
        <dbReference type="ChEBI" id="CHEBI:58115"/>
        <dbReference type="ChEBI" id="CHEBI:60487"/>
        <dbReference type="EC" id="2.7.8.26"/>
    </reaction>
</comment>
<evidence type="ECO:0000313" key="20">
    <source>
        <dbReference type="EMBL" id="VFQ47255.1"/>
    </source>
</evidence>
<dbReference type="PANTHER" id="PTHR34148:SF1">
    <property type="entry name" value="ADENOSYLCOBINAMIDE-GDP RIBAZOLETRANSFERASE"/>
    <property type="match status" value="1"/>
</dbReference>
<feature type="transmembrane region" description="Helical" evidence="19">
    <location>
        <begin position="62"/>
        <end position="81"/>
    </location>
</feature>
<dbReference type="RefSeq" id="WP_180146710.1">
    <property type="nucleotide sequence ID" value="NZ_CAADHO010000015.1"/>
</dbReference>
<dbReference type="GO" id="GO:0008818">
    <property type="term" value="F:cobalamin 5'-phosphate synthase activity"/>
    <property type="evidence" value="ECO:0007669"/>
    <property type="project" value="UniProtKB-UniRule"/>
</dbReference>
<evidence type="ECO:0000256" key="4">
    <source>
        <dbReference type="ARBA" id="ARBA00010561"/>
    </source>
</evidence>
<comment type="function">
    <text evidence="14 19">Joins adenosylcobinamide-GDP and alpha-ribazole to generate adenosylcobalamin (Ado-cobalamin). Also synthesizes adenosylcobalamin 5'-phosphate from adenosylcobinamide-GDP and alpha-ribazole 5'-phosphate.</text>
</comment>
<name>A0A4U8YS97_9BACT</name>
<dbReference type="AlphaFoldDB" id="A0A4U8YS97"/>
<keyword evidence="10 19" id="KW-0812">Transmembrane</keyword>
<dbReference type="PANTHER" id="PTHR34148">
    <property type="entry name" value="ADENOSYLCOBINAMIDE-GDP RIBAZOLETRANSFERASE"/>
    <property type="match status" value="1"/>
</dbReference>
<evidence type="ECO:0000256" key="17">
    <source>
        <dbReference type="ARBA" id="ARBA00048623"/>
    </source>
</evidence>
<keyword evidence="13 19" id="KW-0472">Membrane</keyword>
<comment type="similarity">
    <text evidence="4 19">Belongs to the CobS family.</text>
</comment>
<feature type="transmembrane region" description="Helical" evidence="19">
    <location>
        <begin position="184"/>
        <end position="217"/>
    </location>
</feature>
<keyword evidence="9 19" id="KW-0808">Transferase</keyword>
<evidence type="ECO:0000256" key="19">
    <source>
        <dbReference type="HAMAP-Rule" id="MF_00719"/>
    </source>
</evidence>
<keyword evidence="12 19" id="KW-1133">Transmembrane helix</keyword>
<sequence length="248" mass="26199">MKSKEYVLDLKSAMQFSTILPVGAGNVFRPVGQVAMFPVVGLILGGILAFADAILSHIWPPMVVGILDTVLLMVLTGGFHLDGLGDTADGLFSHRPKERVLEIMKDSRSGAMGVLAMIAILSMKWAGLASMSAPGWSRALLLISIPALARGSQIFGIGLLPYGRKEGTAHDLFGDVPLATRLRFMIIPVLLALCTGGRGVMVLLVYAAITAVLLAWYKKKMGGITGDMLGAMTEISEGFLFVAAAAAL</sequence>
<comment type="catalytic activity">
    <reaction evidence="18 19">
        <text>alpha-ribazole 5'-phosphate + adenosylcob(III)inamide-GDP = adenosylcob(III)alamin 5'-phosphate + GMP + H(+)</text>
        <dbReference type="Rhea" id="RHEA:23560"/>
        <dbReference type="ChEBI" id="CHEBI:15378"/>
        <dbReference type="ChEBI" id="CHEBI:57918"/>
        <dbReference type="ChEBI" id="CHEBI:58115"/>
        <dbReference type="ChEBI" id="CHEBI:60487"/>
        <dbReference type="ChEBI" id="CHEBI:60493"/>
        <dbReference type="EC" id="2.7.8.26"/>
    </reaction>
</comment>
<evidence type="ECO:0000313" key="21">
    <source>
        <dbReference type="Proteomes" id="UP000507962"/>
    </source>
</evidence>